<keyword evidence="2" id="KW-1185">Reference proteome</keyword>
<evidence type="ECO:0000313" key="1">
    <source>
        <dbReference type="EMBL" id="QRD00818.1"/>
    </source>
</evidence>
<sequence length="104" mass="11325">MDGDVHEQGICEGVTKCQAGFLVWLGVPRQRPHVLWYVLYHTPDPGTLEISTSSSDPFQNTAYATLAPVSKPWSHRGRIVSLSGKAAAKHRCSGTPRGGVNIRL</sequence>
<protein>
    <submittedName>
        <fullName evidence="1">Uncharacterized protein</fullName>
    </submittedName>
</protein>
<dbReference type="AlphaFoldDB" id="A0A7U2F8Q0"/>
<dbReference type="VEuPathDB" id="FungiDB:JI435_415840"/>
<dbReference type="EMBL" id="CP069033">
    <property type="protein sequence ID" value="QRD00818.1"/>
    <property type="molecule type" value="Genomic_DNA"/>
</dbReference>
<name>A0A7U2F8Q0_PHANO</name>
<dbReference type="Proteomes" id="UP000663193">
    <property type="component" value="Chromosome 11"/>
</dbReference>
<gene>
    <name evidence="1" type="ORF">JI435_415840</name>
</gene>
<organism evidence="1 2">
    <name type="scientific">Phaeosphaeria nodorum (strain SN15 / ATCC MYA-4574 / FGSC 10173)</name>
    <name type="common">Glume blotch fungus</name>
    <name type="synonym">Parastagonospora nodorum</name>
    <dbReference type="NCBI Taxonomy" id="321614"/>
    <lineage>
        <taxon>Eukaryota</taxon>
        <taxon>Fungi</taxon>
        <taxon>Dikarya</taxon>
        <taxon>Ascomycota</taxon>
        <taxon>Pezizomycotina</taxon>
        <taxon>Dothideomycetes</taxon>
        <taxon>Pleosporomycetidae</taxon>
        <taxon>Pleosporales</taxon>
        <taxon>Pleosporineae</taxon>
        <taxon>Phaeosphaeriaceae</taxon>
        <taxon>Parastagonospora</taxon>
    </lineage>
</organism>
<evidence type="ECO:0000313" key="2">
    <source>
        <dbReference type="Proteomes" id="UP000663193"/>
    </source>
</evidence>
<reference evidence="2" key="1">
    <citation type="journal article" date="2021" name="BMC Genomics">
        <title>Chromosome-level genome assembly and manually-curated proteome of model necrotroph Parastagonospora nodorum Sn15 reveals a genome-wide trove of candidate effector homologs, and redundancy of virulence-related functions within an accessory chromosome.</title>
        <authorList>
            <person name="Bertazzoni S."/>
            <person name="Jones D.A.B."/>
            <person name="Phan H.T."/>
            <person name="Tan K.-C."/>
            <person name="Hane J.K."/>
        </authorList>
    </citation>
    <scope>NUCLEOTIDE SEQUENCE [LARGE SCALE GENOMIC DNA]</scope>
    <source>
        <strain evidence="2">SN15 / ATCC MYA-4574 / FGSC 10173)</strain>
    </source>
</reference>
<accession>A0A7U2F8Q0</accession>
<proteinExistence type="predicted"/>